<evidence type="ECO:0000313" key="2">
    <source>
        <dbReference type="EnsemblPlants" id="AET6Gv20974800.17"/>
    </source>
</evidence>
<feature type="region of interest" description="Disordered" evidence="1">
    <location>
        <begin position="1"/>
        <end position="24"/>
    </location>
</feature>
<dbReference type="Gramene" id="AET6Gv20974800.17">
    <property type="protein sequence ID" value="AET6Gv20974800.17"/>
    <property type="gene ID" value="AET6Gv20974800"/>
</dbReference>
<reference evidence="3" key="2">
    <citation type="journal article" date="2017" name="Nat. Plants">
        <title>The Aegilops tauschii genome reveals multiple impacts of transposons.</title>
        <authorList>
            <person name="Zhao G."/>
            <person name="Zou C."/>
            <person name="Li K."/>
            <person name="Wang K."/>
            <person name="Li T."/>
            <person name="Gao L."/>
            <person name="Zhang X."/>
            <person name="Wang H."/>
            <person name="Yang Z."/>
            <person name="Liu X."/>
            <person name="Jiang W."/>
            <person name="Mao L."/>
            <person name="Kong X."/>
            <person name="Jiao Y."/>
            <person name="Jia J."/>
        </authorList>
    </citation>
    <scope>NUCLEOTIDE SEQUENCE [LARGE SCALE GENOMIC DNA]</scope>
    <source>
        <strain evidence="3">cv. AL8/78</strain>
    </source>
</reference>
<evidence type="ECO:0000256" key="1">
    <source>
        <dbReference type="SAM" id="MobiDB-lite"/>
    </source>
</evidence>
<keyword evidence="3" id="KW-1185">Reference proteome</keyword>
<reference evidence="2" key="3">
    <citation type="journal article" date="2017" name="Nature">
        <title>Genome sequence of the progenitor of the wheat D genome Aegilops tauschii.</title>
        <authorList>
            <person name="Luo M.C."/>
            <person name="Gu Y.Q."/>
            <person name="Puiu D."/>
            <person name="Wang H."/>
            <person name="Twardziok S.O."/>
            <person name="Deal K.R."/>
            <person name="Huo N."/>
            <person name="Zhu T."/>
            <person name="Wang L."/>
            <person name="Wang Y."/>
            <person name="McGuire P.E."/>
            <person name="Liu S."/>
            <person name="Long H."/>
            <person name="Ramasamy R.K."/>
            <person name="Rodriguez J.C."/>
            <person name="Van S.L."/>
            <person name="Yuan L."/>
            <person name="Wang Z."/>
            <person name="Xia Z."/>
            <person name="Xiao L."/>
            <person name="Anderson O.D."/>
            <person name="Ouyang S."/>
            <person name="Liang Y."/>
            <person name="Zimin A.V."/>
            <person name="Pertea G."/>
            <person name="Qi P."/>
            <person name="Bennetzen J.L."/>
            <person name="Dai X."/>
            <person name="Dawson M.W."/>
            <person name="Muller H.G."/>
            <person name="Kugler K."/>
            <person name="Rivarola-Duarte L."/>
            <person name="Spannagl M."/>
            <person name="Mayer K.F.X."/>
            <person name="Lu F.H."/>
            <person name="Bevan M.W."/>
            <person name="Leroy P."/>
            <person name="Li P."/>
            <person name="You F.M."/>
            <person name="Sun Q."/>
            <person name="Liu Z."/>
            <person name="Lyons E."/>
            <person name="Wicker T."/>
            <person name="Salzberg S.L."/>
            <person name="Devos K.M."/>
            <person name="Dvorak J."/>
        </authorList>
    </citation>
    <scope>NUCLEOTIDE SEQUENCE [LARGE SCALE GENOMIC DNA]</scope>
    <source>
        <strain evidence="2">cv. AL8/78</strain>
    </source>
</reference>
<feature type="region of interest" description="Disordered" evidence="1">
    <location>
        <begin position="44"/>
        <end position="65"/>
    </location>
</feature>
<reference evidence="3" key="1">
    <citation type="journal article" date="2014" name="Science">
        <title>Ancient hybridizations among the ancestral genomes of bread wheat.</title>
        <authorList>
            <consortium name="International Wheat Genome Sequencing Consortium,"/>
            <person name="Marcussen T."/>
            <person name="Sandve S.R."/>
            <person name="Heier L."/>
            <person name="Spannagl M."/>
            <person name="Pfeifer M."/>
            <person name="Jakobsen K.S."/>
            <person name="Wulff B.B."/>
            <person name="Steuernagel B."/>
            <person name="Mayer K.F."/>
            <person name="Olsen O.A."/>
        </authorList>
    </citation>
    <scope>NUCLEOTIDE SEQUENCE [LARGE SCALE GENOMIC DNA]</scope>
    <source>
        <strain evidence="3">cv. AL8/78</strain>
    </source>
</reference>
<reference evidence="2" key="4">
    <citation type="submission" date="2019-03" db="UniProtKB">
        <authorList>
            <consortium name="EnsemblPlants"/>
        </authorList>
    </citation>
    <scope>IDENTIFICATION</scope>
</reference>
<dbReference type="Proteomes" id="UP000015105">
    <property type="component" value="Chromosome 6D"/>
</dbReference>
<dbReference type="EnsemblPlants" id="AET6Gv20974800.17">
    <property type="protein sequence ID" value="AET6Gv20974800.17"/>
    <property type="gene ID" value="AET6Gv20974800"/>
</dbReference>
<sequence>EKKKFRSADPSRSHPLLRSSPLRRRRRRLGFAGAAQVALALLCRSSTPRSSSSSPGVPSGRRASP</sequence>
<name>A0A453Q4K8_AEGTS</name>
<feature type="compositionally biased region" description="Basic and acidic residues" evidence="1">
    <location>
        <begin position="1"/>
        <end position="12"/>
    </location>
</feature>
<evidence type="ECO:0000313" key="3">
    <source>
        <dbReference type="Proteomes" id="UP000015105"/>
    </source>
</evidence>
<accession>A0A453Q4K8</accession>
<reference evidence="2" key="5">
    <citation type="journal article" date="2021" name="G3 (Bethesda)">
        <title>Aegilops tauschii genome assembly Aet v5.0 features greater sequence contiguity and improved annotation.</title>
        <authorList>
            <person name="Wang L."/>
            <person name="Zhu T."/>
            <person name="Rodriguez J.C."/>
            <person name="Deal K.R."/>
            <person name="Dubcovsky J."/>
            <person name="McGuire P.E."/>
            <person name="Lux T."/>
            <person name="Spannagl M."/>
            <person name="Mayer K.F.X."/>
            <person name="Baldrich P."/>
            <person name="Meyers B.C."/>
            <person name="Huo N."/>
            <person name="Gu Y.Q."/>
            <person name="Zhou H."/>
            <person name="Devos K.M."/>
            <person name="Bennetzen J.L."/>
            <person name="Unver T."/>
            <person name="Budak H."/>
            <person name="Gulick P.J."/>
            <person name="Galiba G."/>
            <person name="Kalapos B."/>
            <person name="Nelson D.R."/>
            <person name="Li P."/>
            <person name="You F.M."/>
            <person name="Luo M.C."/>
            <person name="Dvorak J."/>
        </authorList>
    </citation>
    <scope>NUCLEOTIDE SEQUENCE [LARGE SCALE GENOMIC DNA]</scope>
    <source>
        <strain evidence="2">cv. AL8/78</strain>
    </source>
</reference>
<dbReference type="AlphaFoldDB" id="A0A453Q4K8"/>
<organism evidence="2 3">
    <name type="scientific">Aegilops tauschii subsp. strangulata</name>
    <name type="common">Goatgrass</name>
    <dbReference type="NCBI Taxonomy" id="200361"/>
    <lineage>
        <taxon>Eukaryota</taxon>
        <taxon>Viridiplantae</taxon>
        <taxon>Streptophyta</taxon>
        <taxon>Embryophyta</taxon>
        <taxon>Tracheophyta</taxon>
        <taxon>Spermatophyta</taxon>
        <taxon>Magnoliopsida</taxon>
        <taxon>Liliopsida</taxon>
        <taxon>Poales</taxon>
        <taxon>Poaceae</taxon>
        <taxon>BOP clade</taxon>
        <taxon>Pooideae</taxon>
        <taxon>Triticodae</taxon>
        <taxon>Triticeae</taxon>
        <taxon>Triticinae</taxon>
        <taxon>Aegilops</taxon>
    </lineage>
</organism>
<proteinExistence type="predicted"/>
<protein>
    <submittedName>
        <fullName evidence="2">Uncharacterized protein</fullName>
    </submittedName>
</protein>